<evidence type="ECO:0000256" key="4">
    <source>
        <dbReference type="ARBA" id="ARBA00038123"/>
    </source>
</evidence>
<dbReference type="InterPro" id="IPR051877">
    <property type="entry name" value="Centriole_BasalBody_StrucProt"/>
</dbReference>
<evidence type="ECO:0000313" key="6">
    <source>
        <dbReference type="Ensembl" id="ENSLLEP00000042460.1"/>
    </source>
</evidence>
<evidence type="ECO:0000256" key="5">
    <source>
        <dbReference type="SAM" id="Coils"/>
    </source>
</evidence>
<keyword evidence="5" id="KW-0175">Coiled coil</keyword>
<sequence>MSTAAERKFINLRKRLDQLAYKQTLGIESLPLVEKLFSDLVHTTESLRNIKLMAGKTEQERKNFDSVVEPYKTENARLVRENNELHLGLLKLKEDSDRHIKDLKASLWKLEHQTADLKFLNNQYVHKIRSMEKANKAKLGKIQELQENNLQAVVQTPGGKKRYIPFRRQHMQIDQPLPSDATGCPVPQTEDPYIADLLQVADDRVRELQQDVATLRNKLKAAERSGKNLTQQVVSRVAMENESLTCRESQWKMRA</sequence>
<dbReference type="Proteomes" id="UP000694569">
    <property type="component" value="Unplaced"/>
</dbReference>
<dbReference type="GeneTree" id="ENSGT00940000159453"/>
<evidence type="ECO:0000313" key="7">
    <source>
        <dbReference type="Proteomes" id="UP000694569"/>
    </source>
</evidence>
<dbReference type="OrthoDB" id="10254663at2759"/>
<keyword evidence="3" id="KW-0206">Cytoskeleton</keyword>
<accession>A0A8C5QX03</accession>
<dbReference type="CDD" id="cd22292">
    <property type="entry name" value="cc_Cep135_MBD"/>
    <property type="match status" value="1"/>
</dbReference>
<comment type="subcellular location">
    <subcellularLocation>
        <location evidence="1">Cytoplasm</location>
        <location evidence="1">Cytoskeleton</location>
        <location evidence="1">Microtubule organizing center</location>
        <location evidence="1">Centrosome</location>
        <location evidence="1">Centriole</location>
    </subcellularLocation>
</comment>
<evidence type="ECO:0000256" key="2">
    <source>
        <dbReference type="ARBA" id="ARBA00022490"/>
    </source>
</evidence>
<feature type="coiled-coil region" evidence="5">
    <location>
        <begin position="198"/>
        <end position="232"/>
    </location>
</feature>
<proteinExistence type="inferred from homology"/>
<evidence type="ECO:0000256" key="3">
    <source>
        <dbReference type="ARBA" id="ARBA00023212"/>
    </source>
</evidence>
<organism evidence="6 7">
    <name type="scientific">Leptobrachium leishanense</name>
    <name type="common">Leishan spiny toad</name>
    <dbReference type="NCBI Taxonomy" id="445787"/>
    <lineage>
        <taxon>Eukaryota</taxon>
        <taxon>Metazoa</taxon>
        <taxon>Chordata</taxon>
        <taxon>Craniata</taxon>
        <taxon>Vertebrata</taxon>
        <taxon>Euteleostomi</taxon>
        <taxon>Amphibia</taxon>
        <taxon>Batrachia</taxon>
        <taxon>Anura</taxon>
        <taxon>Pelobatoidea</taxon>
        <taxon>Megophryidae</taxon>
        <taxon>Leptobrachium</taxon>
    </lineage>
</organism>
<keyword evidence="2" id="KW-0963">Cytoplasm</keyword>
<dbReference type="PANTHER" id="PTHR20544">
    <property type="entry name" value="CENTROSOMAL PROTEIN CEP135"/>
    <property type="match status" value="1"/>
</dbReference>
<reference evidence="6" key="2">
    <citation type="submission" date="2025-09" db="UniProtKB">
        <authorList>
            <consortium name="Ensembl"/>
        </authorList>
    </citation>
    <scope>IDENTIFICATION</scope>
</reference>
<comment type="similarity">
    <text evidence="4">Belongs to the CEP135/TSGA10 family.</text>
</comment>
<name>A0A8C5QX03_9ANUR</name>
<evidence type="ECO:0000256" key="1">
    <source>
        <dbReference type="ARBA" id="ARBA00004114"/>
    </source>
</evidence>
<dbReference type="GO" id="GO:0005814">
    <property type="term" value="C:centriole"/>
    <property type="evidence" value="ECO:0007669"/>
    <property type="project" value="UniProtKB-SubCell"/>
</dbReference>
<dbReference type="PANTHER" id="PTHR20544:SF1">
    <property type="entry name" value="CENTROSOMAL PROTEIN 135KDA"/>
    <property type="match status" value="1"/>
</dbReference>
<dbReference type="Ensembl" id="ENSLLET00000044160.1">
    <property type="protein sequence ID" value="ENSLLEP00000042460.1"/>
    <property type="gene ID" value="ENSLLEG00000027018.1"/>
</dbReference>
<reference evidence="6" key="1">
    <citation type="submission" date="2025-08" db="UniProtKB">
        <authorList>
            <consortium name="Ensembl"/>
        </authorList>
    </citation>
    <scope>IDENTIFICATION</scope>
</reference>
<protein>
    <submittedName>
        <fullName evidence="6">Uncharacterized protein</fullName>
    </submittedName>
</protein>
<keyword evidence="7" id="KW-1185">Reference proteome</keyword>
<dbReference type="AlphaFoldDB" id="A0A8C5QX03"/>